<dbReference type="InterPro" id="IPR036412">
    <property type="entry name" value="HAD-like_sf"/>
</dbReference>
<accession>A0A6J6FAE2</accession>
<sequence>MRRYDVVLWDLDGTIVDSAEGIYVSFEHTFTEMGWDVPDRATLRKFLGPPLLETFGELVGMNRDDTVRAMRIYRENYHAVGAFKGTPYDGVIELIEQVRAAGIPTALATSKAATAARLVTDHFDLNRLFDIYACATDDDSRKTKEEVVEHALALFAEQGIDTSRAVLIGDRIHDVDGAFLHGIDCVLVEWGYGTTEEFARATSSVATIADLSELLGI</sequence>
<dbReference type="Pfam" id="PF13419">
    <property type="entry name" value="HAD_2"/>
    <property type="match status" value="1"/>
</dbReference>
<gene>
    <name evidence="1" type="ORF">UFOPK1788_00114</name>
</gene>
<dbReference type="SUPFAM" id="SSF56784">
    <property type="entry name" value="HAD-like"/>
    <property type="match status" value="1"/>
</dbReference>
<reference evidence="1" key="1">
    <citation type="submission" date="2020-05" db="EMBL/GenBank/DDBJ databases">
        <authorList>
            <person name="Chiriac C."/>
            <person name="Salcher M."/>
            <person name="Ghai R."/>
            <person name="Kavagutti S V."/>
        </authorList>
    </citation>
    <scope>NUCLEOTIDE SEQUENCE</scope>
</reference>
<dbReference type="AlphaFoldDB" id="A0A6J6FAE2"/>
<dbReference type="SFLD" id="SFLDS00003">
    <property type="entry name" value="Haloacid_Dehalogenase"/>
    <property type="match status" value="1"/>
</dbReference>
<dbReference type="PANTHER" id="PTHR43434:SF20">
    <property type="entry name" value="5'-NUCLEOTIDASE"/>
    <property type="match status" value="1"/>
</dbReference>
<organism evidence="1">
    <name type="scientific">freshwater metagenome</name>
    <dbReference type="NCBI Taxonomy" id="449393"/>
    <lineage>
        <taxon>unclassified sequences</taxon>
        <taxon>metagenomes</taxon>
        <taxon>ecological metagenomes</taxon>
    </lineage>
</organism>
<dbReference type="InterPro" id="IPR050155">
    <property type="entry name" value="HAD-like_hydrolase_sf"/>
</dbReference>
<dbReference type="GO" id="GO:0004713">
    <property type="term" value="F:protein tyrosine kinase activity"/>
    <property type="evidence" value="ECO:0007669"/>
    <property type="project" value="TreeGrafter"/>
</dbReference>
<dbReference type="PANTHER" id="PTHR43434">
    <property type="entry name" value="PHOSPHOGLYCOLATE PHOSPHATASE"/>
    <property type="match status" value="1"/>
</dbReference>
<dbReference type="EMBL" id="CAEZUE010000007">
    <property type="protein sequence ID" value="CAB4584425.1"/>
    <property type="molecule type" value="Genomic_DNA"/>
</dbReference>
<dbReference type="Gene3D" id="3.40.50.1000">
    <property type="entry name" value="HAD superfamily/HAD-like"/>
    <property type="match status" value="1"/>
</dbReference>
<dbReference type="SFLD" id="SFLDG01129">
    <property type="entry name" value="C1.5:_HAD__Beta-PGM__Phosphata"/>
    <property type="match status" value="1"/>
</dbReference>
<dbReference type="InterPro" id="IPR023214">
    <property type="entry name" value="HAD_sf"/>
</dbReference>
<protein>
    <submittedName>
        <fullName evidence="1">Unannotated protein</fullName>
    </submittedName>
</protein>
<dbReference type="InterPro" id="IPR023198">
    <property type="entry name" value="PGP-like_dom2"/>
</dbReference>
<evidence type="ECO:0000313" key="1">
    <source>
        <dbReference type="EMBL" id="CAB4584425.1"/>
    </source>
</evidence>
<dbReference type="Gene3D" id="1.10.150.240">
    <property type="entry name" value="Putative phosphatase, domain 2"/>
    <property type="match status" value="1"/>
</dbReference>
<dbReference type="InterPro" id="IPR041492">
    <property type="entry name" value="HAD_2"/>
</dbReference>
<dbReference type="GO" id="GO:0005829">
    <property type="term" value="C:cytosol"/>
    <property type="evidence" value="ECO:0007669"/>
    <property type="project" value="TreeGrafter"/>
</dbReference>
<proteinExistence type="predicted"/>
<name>A0A6J6FAE2_9ZZZZ</name>